<dbReference type="Pfam" id="PF17836">
    <property type="entry name" value="PglD_N"/>
    <property type="match status" value="1"/>
</dbReference>
<accession>A0ABX3A7Y7</accession>
<evidence type="ECO:0000259" key="2">
    <source>
        <dbReference type="Pfam" id="PF17836"/>
    </source>
</evidence>
<dbReference type="InterPro" id="IPR011004">
    <property type="entry name" value="Trimer_LpxA-like_sf"/>
</dbReference>
<dbReference type="SUPFAM" id="SSF51161">
    <property type="entry name" value="Trimeric LpxA-like enzymes"/>
    <property type="match status" value="1"/>
</dbReference>
<feature type="domain" description="PglD N-terminal" evidence="2">
    <location>
        <begin position="2"/>
        <end position="67"/>
    </location>
</feature>
<protein>
    <recommendedName>
        <fullName evidence="2">PglD N-terminal domain-containing protein</fullName>
    </recommendedName>
</protein>
<dbReference type="InterPro" id="IPR041561">
    <property type="entry name" value="PglD_N"/>
</dbReference>
<dbReference type="EMBL" id="MDTU01000001">
    <property type="protein sequence ID" value="ODN43748.1"/>
    <property type="molecule type" value="Genomic_DNA"/>
</dbReference>
<keyword evidence="4" id="KW-1185">Reference proteome</keyword>
<dbReference type="InterPro" id="IPR020019">
    <property type="entry name" value="AcTrfase_PglD-like"/>
</dbReference>
<sequence>MIDILNKLNTFNIVGLIDDYKAPGTIVYGYPILGGIENIQLIMEKNKCAAGFIAIGDNYSRLSVYREILSKNKDFTFINVIDPTAVIMDSVTLGVGVTIMPGVIINSNCIINDFCIINTASSIDHDSTIGCFSSLAPGVITGGHVQVEKLVTVSIGVVLARKVKIDKGAVVGAGSVVLSNISPEYAIIWNSG</sequence>
<dbReference type="Gene3D" id="2.160.10.10">
    <property type="entry name" value="Hexapeptide repeat proteins"/>
    <property type="match status" value="1"/>
</dbReference>
<evidence type="ECO:0000313" key="3">
    <source>
        <dbReference type="EMBL" id="ODN43748.1"/>
    </source>
</evidence>
<comment type="similarity">
    <text evidence="1">Belongs to the transferase hexapeptide repeat family.</text>
</comment>
<evidence type="ECO:0000256" key="1">
    <source>
        <dbReference type="ARBA" id="ARBA00007274"/>
    </source>
</evidence>
<gene>
    <name evidence="3" type="ORF">BGC07_13645</name>
</gene>
<name>A0ABX3A7Y7_9GAMM</name>
<dbReference type="PANTHER" id="PTHR43300:SF7">
    <property type="entry name" value="UDP-N-ACETYLBACILLOSAMINE N-ACETYLTRANSFERASE"/>
    <property type="match status" value="1"/>
</dbReference>
<dbReference type="PANTHER" id="PTHR43300">
    <property type="entry name" value="ACETYLTRANSFERASE"/>
    <property type="match status" value="1"/>
</dbReference>
<dbReference type="Gene3D" id="3.40.50.20">
    <property type="match status" value="1"/>
</dbReference>
<evidence type="ECO:0000313" key="4">
    <source>
        <dbReference type="Proteomes" id="UP000094329"/>
    </source>
</evidence>
<comment type="caution">
    <text evidence="3">The sequence shown here is derived from an EMBL/GenBank/DDBJ whole genome shotgun (WGS) entry which is preliminary data.</text>
</comment>
<dbReference type="InterPro" id="IPR050179">
    <property type="entry name" value="Trans_hexapeptide_repeat"/>
</dbReference>
<dbReference type="CDD" id="cd03360">
    <property type="entry name" value="LbH_AT_putative"/>
    <property type="match status" value="1"/>
</dbReference>
<proteinExistence type="inferred from homology"/>
<dbReference type="Proteomes" id="UP000094329">
    <property type="component" value="Unassembled WGS sequence"/>
</dbReference>
<organism evidence="3 4">
    <name type="scientific">Piscirickettsia litoralis</name>
    <dbReference type="NCBI Taxonomy" id="1891921"/>
    <lineage>
        <taxon>Bacteria</taxon>
        <taxon>Pseudomonadati</taxon>
        <taxon>Pseudomonadota</taxon>
        <taxon>Gammaproteobacteria</taxon>
        <taxon>Thiotrichales</taxon>
        <taxon>Piscirickettsiaceae</taxon>
        <taxon>Piscirickettsia</taxon>
    </lineage>
</organism>
<reference evidence="3 4" key="1">
    <citation type="submission" date="2016-08" db="EMBL/GenBank/DDBJ databases">
        <title>Draft genome sequence of Candidatus Piscirickettsia litoralis, from seawater.</title>
        <authorList>
            <person name="Wan X."/>
            <person name="Lee A.J."/>
            <person name="Hou S."/>
            <person name="Donachie S.P."/>
        </authorList>
    </citation>
    <scope>NUCLEOTIDE SEQUENCE [LARGE SCALE GENOMIC DNA]</scope>
    <source>
        <strain evidence="3 4">Y2</strain>
    </source>
</reference>